<feature type="transmembrane region" description="Helical" evidence="12">
    <location>
        <begin position="141"/>
        <end position="160"/>
    </location>
</feature>
<dbReference type="InterPro" id="IPR028325">
    <property type="entry name" value="VG_K_chnl"/>
</dbReference>
<dbReference type="InterPro" id="IPR003968">
    <property type="entry name" value="K_chnl_volt-dep_Kv"/>
</dbReference>
<evidence type="ECO:0000256" key="10">
    <source>
        <dbReference type="ARBA" id="ARBA00023136"/>
    </source>
</evidence>
<keyword evidence="4 12" id="KW-0812">Transmembrane</keyword>
<dbReference type="AlphaFoldDB" id="A0ABD2PUD2"/>
<feature type="transmembrane region" description="Helical" evidence="12">
    <location>
        <begin position="7"/>
        <end position="29"/>
    </location>
</feature>
<dbReference type="PRINTS" id="PR01491">
    <property type="entry name" value="KVCHANNEL"/>
</dbReference>
<name>A0ABD2PUD2_9PLAT</name>
<dbReference type="Pfam" id="PF00520">
    <property type="entry name" value="Ion_trans"/>
    <property type="match status" value="1"/>
</dbReference>
<dbReference type="SUPFAM" id="SSF81324">
    <property type="entry name" value="Voltage-gated potassium channels"/>
    <property type="match status" value="1"/>
</dbReference>
<feature type="transmembrane region" description="Helical" evidence="12">
    <location>
        <begin position="111"/>
        <end position="132"/>
    </location>
</feature>
<keyword evidence="10 12" id="KW-0472">Membrane</keyword>
<accession>A0ABD2PUD2</accession>
<evidence type="ECO:0000256" key="6">
    <source>
        <dbReference type="ARBA" id="ARBA00022882"/>
    </source>
</evidence>
<comment type="caution">
    <text evidence="14">The sequence shown here is derived from an EMBL/GenBank/DDBJ whole genome shotgun (WGS) entry which is preliminary data.</text>
</comment>
<evidence type="ECO:0000313" key="14">
    <source>
        <dbReference type="EMBL" id="KAL3311078.1"/>
    </source>
</evidence>
<dbReference type="PRINTS" id="PR01495">
    <property type="entry name" value="SHABCHANNEL"/>
</dbReference>
<feature type="domain" description="Ion transport" evidence="13">
    <location>
        <begin position="7"/>
        <end position="202"/>
    </location>
</feature>
<organism evidence="14 15">
    <name type="scientific">Cichlidogyrus casuarinus</name>
    <dbReference type="NCBI Taxonomy" id="1844966"/>
    <lineage>
        <taxon>Eukaryota</taxon>
        <taxon>Metazoa</taxon>
        <taxon>Spiralia</taxon>
        <taxon>Lophotrochozoa</taxon>
        <taxon>Platyhelminthes</taxon>
        <taxon>Monogenea</taxon>
        <taxon>Monopisthocotylea</taxon>
        <taxon>Dactylogyridea</taxon>
        <taxon>Ancyrocephalidae</taxon>
        <taxon>Cichlidogyrus</taxon>
    </lineage>
</organism>
<dbReference type="InterPro" id="IPR005821">
    <property type="entry name" value="Ion_trans_dom"/>
</dbReference>
<dbReference type="PRINTS" id="PR00169">
    <property type="entry name" value="KCHANNEL"/>
</dbReference>
<evidence type="ECO:0000256" key="5">
    <source>
        <dbReference type="ARBA" id="ARBA00022826"/>
    </source>
</evidence>
<keyword evidence="3" id="KW-0633">Potassium transport</keyword>
<dbReference type="InterPro" id="IPR027359">
    <property type="entry name" value="Volt_channel_dom_sf"/>
</dbReference>
<dbReference type="EMBL" id="JBJKFK010002458">
    <property type="protein sequence ID" value="KAL3311078.1"/>
    <property type="molecule type" value="Genomic_DNA"/>
</dbReference>
<feature type="transmembrane region" description="Helical" evidence="12">
    <location>
        <begin position="172"/>
        <end position="197"/>
    </location>
</feature>
<comment type="subcellular location">
    <subcellularLocation>
        <location evidence="1">Membrane</location>
        <topology evidence="1">Multi-pass membrane protein</topology>
    </subcellularLocation>
</comment>
<evidence type="ECO:0000256" key="9">
    <source>
        <dbReference type="ARBA" id="ARBA00023065"/>
    </source>
</evidence>
<dbReference type="FunFam" id="1.10.287.70:FF:000034">
    <property type="entry name" value="Potassium voltage-gated channel subfamily B member"/>
    <property type="match status" value="1"/>
</dbReference>
<dbReference type="GO" id="GO:0005267">
    <property type="term" value="F:potassium channel activity"/>
    <property type="evidence" value="ECO:0007669"/>
    <property type="project" value="UniProtKB-KW"/>
</dbReference>
<evidence type="ECO:0000256" key="12">
    <source>
        <dbReference type="SAM" id="Phobius"/>
    </source>
</evidence>
<evidence type="ECO:0000256" key="4">
    <source>
        <dbReference type="ARBA" id="ARBA00022692"/>
    </source>
</evidence>
<evidence type="ECO:0000256" key="7">
    <source>
        <dbReference type="ARBA" id="ARBA00022958"/>
    </source>
</evidence>
<evidence type="ECO:0000259" key="13">
    <source>
        <dbReference type="Pfam" id="PF00520"/>
    </source>
</evidence>
<dbReference type="InterPro" id="IPR003973">
    <property type="entry name" value="K_chnl_volt-dep_Kv2"/>
</dbReference>
<keyword evidence="8 12" id="KW-1133">Transmembrane helix</keyword>
<keyword evidence="15" id="KW-1185">Reference proteome</keyword>
<dbReference type="Gene3D" id="1.10.287.70">
    <property type="match status" value="1"/>
</dbReference>
<gene>
    <name evidence="14" type="ORF">Ciccas_010346</name>
</gene>
<evidence type="ECO:0000256" key="3">
    <source>
        <dbReference type="ARBA" id="ARBA00022538"/>
    </source>
</evidence>
<evidence type="ECO:0000256" key="2">
    <source>
        <dbReference type="ARBA" id="ARBA00022448"/>
    </source>
</evidence>
<dbReference type="PANTHER" id="PTHR11537">
    <property type="entry name" value="VOLTAGE-GATED POTASSIUM CHANNEL"/>
    <property type="match status" value="1"/>
</dbReference>
<evidence type="ECO:0000256" key="11">
    <source>
        <dbReference type="ARBA" id="ARBA00023303"/>
    </source>
</evidence>
<proteinExistence type="predicted"/>
<keyword evidence="7" id="KW-0630">Potassium</keyword>
<evidence type="ECO:0000256" key="1">
    <source>
        <dbReference type="ARBA" id="ARBA00004141"/>
    </source>
</evidence>
<evidence type="ECO:0000313" key="15">
    <source>
        <dbReference type="Proteomes" id="UP001626550"/>
    </source>
</evidence>
<sequence>MKLEEKAVYTYIEAVYIAWFSIEFLLRFFSAPNTSKFLRSSLNIIDLLAILPYYIDLVVQTLSKKYPELNKFTRSFQILRILRVLRILKLARHSLGLQALGYTLLESYKELGMLMLFVAIGVLLFASLIYFAEKEKSNTKFASIPTAFWWAIITMTTVGYGDMVPETHLGKIVGSCCCICGVLVVAMPIPIIVNNFADFYRDQIRREKVLRHKMDLENARQCGSVRTIEKPYWQLSGDSSHPVVES</sequence>
<dbReference type="Proteomes" id="UP001626550">
    <property type="component" value="Unassembled WGS sequence"/>
</dbReference>
<keyword evidence="11" id="KW-0407">Ion channel</keyword>
<keyword evidence="6" id="KW-0851">Voltage-gated channel</keyword>
<protein>
    <recommendedName>
        <fullName evidence="13">Ion transport domain-containing protein</fullName>
    </recommendedName>
</protein>
<dbReference type="PANTHER" id="PTHR11537:SF254">
    <property type="entry name" value="POTASSIUM VOLTAGE-GATED CHANNEL PROTEIN SHAB"/>
    <property type="match status" value="1"/>
</dbReference>
<evidence type="ECO:0000256" key="8">
    <source>
        <dbReference type="ARBA" id="ARBA00022989"/>
    </source>
</evidence>
<dbReference type="Gene3D" id="1.20.120.350">
    <property type="entry name" value="Voltage-gated potassium channels. Chain C"/>
    <property type="match status" value="1"/>
</dbReference>
<keyword evidence="9" id="KW-0406">Ion transport</keyword>
<keyword evidence="5" id="KW-0631">Potassium channel</keyword>
<keyword evidence="2" id="KW-0813">Transport</keyword>
<reference evidence="14 15" key="1">
    <citation type="submission" date="2024-11" db="EMBL/GenBank/DDBJ databases">
        <title>Adaptive evolution of stress response genes in parasites aligns with host niche diversity.</title>
        <authorList>
            <person name="Hahn C."/>
            <person name="Resl P."/>
        </authorList>
    </citation>
    <scope>NUCLEOTIDE SEQUENCE [LARGE SCALE GENOMIC DNA]</scope>
    <source>
        <strain evidence="14">EGGRZ-B1_66</strain>
        <tissue evidence="14">Body</tissue>
    </source>
</reference>
<dbReference type="GO" id="GO:0034702">
    <property type="term" value="C:monoatomic ion channel complex"/>
    <property type="evidence" value="ECO:0007669"/>
    <property type="project" value="UniProtKB-KW"/>
</dbReference>